<organism evidence="1">
    <name type="scientific">bioreactor metagenome</name>
    <dbReference type="NCBI Taxonomy" id="1076179"/>
    <lineage>
        <taxon>unclassified sequences</taxon>
        <taxon>metagenomes</taxon>
        <taxon>ecological metagenomes</taxon>
    </lineage>
</organism>
<dbReference type="AlphaFoldDB" id="A0A645CA55"/>
<dbReference type="EMBL" id="VSSQ01025568">
    <property type="protein sequence ID" value="MPM73788.1"/>
    <property type="molecule type" value="Genomic_DNA"/>
</dbReference>
<proteinExistence type="predicted"/>
<sequence>MSEAETEKALEQIPVTVKDGENGDYLYRIEGSYMHMPSLLLLLRQR</sequence>
<gene>
    <name evidence="1" type="ORF">SDC9_120773</name>
</gene>
<protein>
    <submittedName>
        <fullName evidence="1">Uncharacterized protein</fullName>
    </submittedName>
</protein>
<reference evidence="1" key="1">
    <citation type="submission" date="2019-08" db="EMBL/GenBank/DDBJ databases">
        <authorList>
            <person name="Kucharzyk K."/>
            <person name="Murdoch R.W."/>
            <person name="Higgins S."/>
            <person name="Loffler F."/>
        </authorList>
    </citation>
    <scope>NUCLEOTIDE SEQUENCE</scope>
</reference>
<evidence type="ECO:0000313" key="1">
    <source>
        <dbReference type="EMBL" id="MPM73788.1"/>
    </source>
</evidence>
<accession>A0A645CA55</accession>
<name>A0A645CA55_9ZZZZ</name>
<comment type="caution">
    <text evidence="1">The sequence shown here is derived from an EMBL/GenBank/DDBJ whole genome shotgun (WGS) entry which is preliminary data.</text>
</comment>